<reference evidence="1" key="1">
    <citation type="submission" date="2020-05" db="EMBL/GenBank/DDBJ databases">
        <title>WGS assembly of Panicum virgatum.</title>
        <authorList>
            <person name="Lovell J.T."/>
            <person name="Jenkins J."/>
            <person name="Shu S."/>
            <person name="Juenger T.E."/>
            <person name="Schmutz J."/>
        </authorList>
    </citation>
    <scope>NUCLEOTIDE SEQUENCE</scope>
    <source>
        <strain evidence="1">AP13</strain>
    </source>
</reference>
<dbReference type="EMBL" id="CM029051">
    <property type="protein sequence ID" value="KAG2563672.1"/>
    <property type="molecule type" value="Genomic_DNA"/>
</dbReference>
<dbReference type="AlphaFoldDB" id="A0A8T0PTK5"/>
<keyword evidence="2" id="KW-1185">Reference proteome</keyword>
<comment type="caution">
    <text evidence="1">The sequence shown here is derived from an EMBL/GenBank/DDBJ whole genome shotgun (WGS) entry which is preliminary data.</text>
</comment>
<organism evidence="1 2">
    <name type="scientific">Panicum virgatum</name>
    <name type="common">Blackwell switchgrass</name>
    <dbReference type="NCBI Taxonomy" id="38727"/>
    <lineage>
        <taxon>Eukaryota</taxon>
        <taxon>Viridiplantae</taxon>
        <taxon>Streptophyta</taxon>
        <taxon>Embryophyta</taxon>
        <taxon>Tracheophyta</taxon>
        <taxon>Spermatophyta</taxon>
        <taxon>Magnoliopsida</taxon>
        <taxon>Liliopsida</taxon>
        <taxon>Poales</taxon>
        <taxon>Poaceae</taxon>
        <taxon>PACMAD clade</taxon>
        <taxon>Panicoideae</taxon>
        <taxon>Panicodae</taxon>
        <taxon>Paniceae</taxon>
        <taxon>Panicinae</taxon>
        <taxon>Panicum</taxon>
        <taxon>Panicum sect. Hiantes</taxon>
    </lineage>
</organism>
<dbReference type="Proteomes" id="UP000823388">
    <property type="component" value="Chromosome 8K"/>
</dbReference>
<sequence length="210" mass="24213">MLGEEPWEGEDADNMWLKMATCVRKVASEVFGVSRGGKHEGKDTWWWNDEVQRAIKEKECFKCLQLDKSAANIEGYKLAKGVAKRAVSVAKGKAYDDLYQRLGTKKGEKGIYRMARIRERKTRDINQIKCIKDGTDRLLVEDEEIMDRWREYFDKLFNGESEGPTLELDDSFDDTNRRFVKRIHEVEIGEALKRMKGGKAMSPDGIPIEV</sequence>
<protein>
    <submittedName>
        <fullName evidence="1">Uncharacterized protein</fullName>
    </submittedName>
</protein>
<gene>
    <name evidence="1" type="ORF">PVAP13_8KG059606</name>
</gene>
<dbReference type="PANTHER" id="PTHR47510">
    <property type="entry name" value="REVERSE TRANSCRIPTASE DOMAIN-CONTAINING PROTEIN"/>
    <property type="match status" value="1"/>
</dbReference>
<evidence type="ECO:0000313" key="1">
    <source>
        <dbReference type="EMBL" id="KAG2563672.1"/>
    </source>
</evidence>
<accession>A0A8T0PTK5</accession>
<evidence type="ECO:0000313" key="2">
    <source>
        <dbReference type="Proteomes" id="UP000823388"/>
    </source>
</evidence>
<proteinExistence type="predicted"/>
<name>A0A8T0PTK5_PANVG</name>
<dbReference type="PANTHER" id="PTHR47510:SF3">
    <property type="entry name" value="ENDO_EXONUCLEASE_PHOSPHATASE DOMAIN-CONTAINING PROTEIN"/>
    <property type="match status" value="1"/>
</dbReference>